<comment type="caution">
    <text evidence="8">The sequence shown here is derived from an EMBL/GenBank/DDBJ whole genome shotgun (WGS) entry which is preliminary data.</text>
</comment>
<evidence type="ECO:0000256" key="6">
    <source>
        <dbReference type="SAM" id="Phobius"/>
    </source>
</evidence>
<protein>
    <submittedName>
        <fullName evidence="8">GtrA family protein</fullName>
    </submittedName>
</protein>
<keyword evidence="4 6" id="KW-1133">Transmembrane helix</keyword>
<keyword evidence="3 6" id="KW-0812">Transmembrane</keyword>
<evidence type="ECO:0000256" key="3">
    <source>
        <dbReference type="ARBA" id="ARBA00022692"/>
    </source>
</evidence>
<feature type="transmembrane region" description="Helical" evidence="6">
    <location>
        <begin position="112"/>
        <end position="134"/>
    </location>
</feature>
<comment type="similarity">
    <text evidence="2">Belongs to the GtrA family.</text>
</comment>
<proteinExistence type="inferred from homology"/>
<feature type="transmembrane region" description="Helical" evidence="6">
    <location>
        <begin position="46"/>
        <end position="66"/>
    </location>
</feature>
<name>A0A4Q9GZ34_9BURK</name>
<feature type="domain" description="GtrA/DPMS transmembrane" evidence="7">
    <location>
        <begin position="21"/>
        <end position="134"/>
    </location>
</feature>
<keyword evidence="5 6" id="KW-0472">Membrane</keyword>
<dbReference type="GO" id="GO:0000271">
    <property type="term" value="P:polysaccharide biosynthetic process"/>
    <property type="evidence" value="ECO:0007669"/>
    <property type="project" value="InterPro"/>
</dbReference>
<feature type="transmembrane region" description="Helical" evidence="6">
    <location>
        <begin position="19"/>
        <end position="40"/>
    </location>
</feature>
<dbReference type="OrthoDB" id="9801620at2"/>
<evidence type="ECO:0000256" key="5">
    <source>
        <dbReference type="ARBA" id="ARBA00023136"/>
    </source>
</evidence>
<gene>
    <name evidence="8" type="ORF">EYS42_08360</name>
</gene>
<evidence type="ECO:0000313" key="9">
    <source>
        <dbReference type="Proteomes" id="UP000292120"/>
    </source>
</evidence>
<dbReference type="GO" id="GO:0005886">
    <property type="term" value="C:plasma membrane"/>
    <property type="evidence" value="ECO:0007669"/>
    <property type="project" value="TreeGrafter"/>
</dbReference>
<evidence type="ECO:0000259" key="7">
    <source>
        <dbReference type="Pfam" id="PF04138"/>
    </source>
</evidence>
<evidence type="ECO:0000256" key="2">
    <source>
        <dbReference type="ARBA" id="ARBA00009399"/>
    </source>
</evidence>
<dbReference type="Proteomes" id="UP000292120">
    <property type="component" value="Unassembled WGS sequence"/>
</dbReference>
<dbReference type="InterPro" id="IPR007267">
    <property type="entry name" value="GtrA_DPMS_TM"/>
</dbReference>
<evidence type="ECO:0000313" key="8">
    <source>
        <dbReference type="EMBL" id="TBO31250.1"/>
    </source>
</evidence>
<evidence type="ECO:0000256" key="4">
    <source>
        <dbReference type="ARBA" id="ARBA00022989"/>
    </source>
</evidence>
<dbReference type="PANTHER" id="PTHR38459">
    <property type="entry name" value="PROPHAGE BACTOPRENOL-LINKED GLUCOSE TRANSLOCASE HOMOLOG"/>
    <property type="match status" value="1"/>
</dbReference>
<dbReference type="AlphaFoldDB" id="A0A4Q9GZ34"/>
<dbReference type="InterPro" id="IPR051401">
    <property type="entry name" value="GtrA_CellWall_Glycosyl"/>
</dbReference>
<sequence>MAIEPDGVGTTPLTPMTRLFRFAVSGILAAAWFGLVLHVLLTETPWSRALCGALAYASAMPVGYLLHRRFTFRSNAPMVGEMGRFLGSSAAGMALASGITQALTAWHLPPTWTTLMASVCTPALTYVLSVLWVFRQRRKTSATASR</sequence>
<dbReference type="EMBL" id="SIXI01000003">
    <property type="protein sequence ID" value="TBO31250.1"/>
    <property type="molecule type" value="Genomic_DNA"/>
</dbReference>
<dbReference type="PANTHER" id="PTHR38459:SF1">
    <property type="entry name" value="PROPHAGE BACTOPRENOL-LINKED GLUCOSE TRANSLOCASE HOMOLOG"/>
    <property type="match status" value="1"/>
</dbReference>
<accession>A0A4Q9GZ34</accession>
<dbReference type="Pfam" id="PF04138">
    <property type="entry name" value="GtrA_DPMS_TM"/>
    <property type="match status" value="1"/>
</dbReference>
<organism evidence="8 9">
    <name type="scientific">Aquabacterium lacunae</name>
    <dbReference type="NCBI Taxonomy" id="2528630"/>
    <lineage>
        <taxon>Bacteria</taxon>
        <taxon>Pseudomonadati</taxon>
        <taxon>Pseudomonadota</taxon>
        <taxon>Betaproteobacteria</taxon>
        <taxon>Burkholderiales</taxon>
        <taxon>Aquabacterium</taxon>
    </lineage>
</organism>
<evidence type="ECO:0000256" key="1">
    <source>
        <dbReference type="ARBA" id="ARBA00004141"/>
    </source>
</evidence>
<keyword evidence="9" id="KW-1185">Reference proteome</keyword>
<feature type="transmembrane region" description="Helical" evidence="6">
    <location>
        <begin position="86"/>
        <end position="106"/>
    </location>
</feature>
<comment type="subcellular location">
    <subcellularLocation>
        <location evidence="1">Membrane</location>
        <topology evidence="1">Multi-pass membrane protein</topology>
    </subcellularLocation>
</comment>
<reference evidence="8 9" key="1">
    <citation type="submission" date="2019-02" db="EMBL/GenBank/DDBJ databases">
        <title>Aquabacterium sp. strain KMB7.</title>
        <authorList>
            <person name="Chen W.-M."/>
        </authorList>
    </citation>
    <scope>NUCLEOTIDE SEQUENCE [LARGE SCALE GENOMIC DNA]</scope>
    <source>
        <strain evidence="8 9">KMB7</strain>
    </source>
</reference>